<dbReference type="PANTHER" id="PTHR11005">
    <property type="entry name" value="LYSOSOMAL ACID LIPASE-RELATED"/>
    <property type="match status" value="1"/>
</dbReference>
<evidence type="ECO:0000256" key="7">
    <source>
        <dbReference type="PIRNR" id="PIRNR000862"/>
    </source>
</evidence>
<feature type="signal peptide" evidence="9">
    <location>
        <begin position="1"/>
        <end position="16"/>
    </location>
</feature>
<dbReference type="InterPro" id="IPR025483">
    <property type="entry name" value="Lipase_euk"/>
</dbReference>
<gene>
    <name evidence="11" type="ORF">EEDITHA_LOCUS7052</name>
</gene>
<name>A0AAU9TVQ0_EUPED</name>
<evidence type="ECO:0000256" key="4">
    <source>
        <dbReference type="ARBA" id="ARBA00022963"/>
    </source>
</evidence>
<feature type="active site" description="Nucleophile" evidence="8">
    <location>
        <position position="189"/>
    </location>
</feature>
<keyword evidence="6" id="KW-0325">Glycoprotein</keyword>
<evidence type="ECO:0000256" key="3">
    <source>
        <dbReference type="ARBA" id="ARBA00022801"/>
    </source>
</evidence>
<comment type="similarity">
    <text evidence="1 7">Belongs to the AB hydrolase superfamily. Lipase family.</text>
</comment>
<dbReference type="Proteomes" id="UP001153954">
    <property type="component" value="Unassembled WGS sequence"/>
</dbReference>
<evidence type="ECO:0000256" key="1">
    <source>
        <dbReference type="ARBA" id="ARBA00010701"/>
    </source>
</evidence>
<keyword evidence="12" id="KW-1185">Reference proteome</keyword>
<dbReference type="PIRSF" id="PIRSF000862">
    <property type="entry name" value="Steryl_ester_lip"/>
    <property type="match status" value="1"/>
</dbReference>
<evidence type="ECO:0000256" key="5">
    <source>
        <dbReference type="ARBA" id="ARBA00023098"/>
    </source>
</evidence>
<feature type="chain" id="PRO_5043336634" description="Lipase" evidence="9">
    <location>
        <begin position="17"/>
        <end position="422"/>
    </location>
</feature>
<accession>A0AAU9TVQ0</accession>
<dbReference type="InterPro" id="IPR029058">
    <property type="entry name" value="AB_hydrolase_fold"/>
</dbReference>
<evidence type="ECO:0000313" key="11">
    <source>
        <dbReference type="EMBL" id="CAH2091165.1"/>
    </source>
</evidence>
<keyword evidence="5" id="KW-0443">Lipid metabolism</keyword>
<feature type="active site" description="Charge relay system" evidence="8">
    <location>
        <position position="394"/>
    </location>
</feature>
<evidence type="ECO:0000256" key="2">
    <source>
        <dbReference type="ARBA" id="ARBA00022729"/>
    </source>
</evidence>
<keyword evidence="3 7" id="KW-0378">Hydrolase</keyword>
<protein>
    <recommendedName>
        <fullName evidence="7">Lipase</fullName>
    </recommendedName>
</protein>
<dbReference type="GO" id="GO:0016042">
    <property type="term" value="P:lipid catabolic process"/>
    <property type="evidence" value="ECO:0007669"/>
    <property type="project" value="UniProtKB-KW"/>
</dbReference>
<feature type="domain" description="Partial AB-hydrolase lipase" evidence="10">
    <location>
        <begin position="51"/>
        <end position="111"/>
    </location>
</feature>
<keyword evidence="2 9" id="KW-0732">Signal</keyword>
<dbReference type="EMBL" id="CAKOGL010000010">
    <property type="protein sequence ID" value="CAH2091165.1"/>
    <property type="molecule type" value="Genomic_DNA"/>
</dbReference>
<keyword evidence="4 7" id="KW-0442">Lipid degradation</keyword>
<dbReference type="FunFam" id="3.40.50.1820:FF:000021">
    <property type="entry name" value="Lipase"/>
    <property type="match status" value="1"/>
</dbReference>
<evidence type="ECO:0000256" key="8">
    <source>
        <dbReference type="PIRSR" id="PIRSR000862-1"/>
    </source>
</evidence>
<dbReference type="GO" id="GO:0016788">
    <property type="term" value="F:hydrolase activity, acting on ester bonds"/>
    <property type="evidence" value="ECO:0007669"/>
    <property type="project" value="InterPro"/>
</dbReference>
<dbReference type="InterPro" id="IPR006693">
    <property type="entry name" value="AB_hydrolase_lipase"/>
</dbReference>
<sequence length="422" mass="47452">MLIITVFLSFAALVSSGHSPHSAYIEELVRNNAFGVRISDNVMEDACLDLADLVRKYNYPFEEHSVTTEDGYILGLHRIPHGRDSHNVTGDKQVVFLMHGLTSSSSDHILMGPGNGLAYILAEEGYDVWLGNARGNYFSRNHRTLNPDDQRSGFWNFSWDEIGNKDLPAMIDYALQHTGKSALHYIGFSQGTTSFFVMASLRPEYNQKIISMHALAPVAYMEHSRNLLFHLLAPYANDLEALARLIGIGEVFARSEIFTVVGKLFCNDEAITQPICSSLIFLIGGWNENQLNATMLPVILGHTPAGAAIRQAAHYGQSITNRDFRRYDHGLLENILEYGSVIPPRYDLSQITAPVFLHYSDGDPLADPTDVDRLYRGLGRPMGKFRVSQATFSHIDFIWGIDAKTLVFDRVIRYMKFMEIMH</sequence>
<dbReference type="Gene3D" id="3.40.50.1820">
    <property type="entry name" value="alpha/beta hydrolase"/>
    <property type="match status" value="1"/>
</dbReference>
<dbReference type="AlphaFoldDB" id="A0AAU9TVQ0"/>
<evidence type="ECO:0000256" key="9">
    <source>
        <dbReference type="SAM" id="SignalP"/>
    </source>
</evidence>
<reference evidence="11" key="1">
    <citation type="submission" date="2022-03" db="EMBL/GenBank/DDBJ databases">
        <authorList>
            <person name="Tunstrom K."/>
        </authorList>
    </citation>
    <scope>NUCLEOTIDE SEQUENCE</scope>
</reference>
<dbReference type="Pfam" id="PF04083">
    <property type="entry name" value="Abhydro_lipase"/>
    <property type="match status" value="1"/>
</dbReference>
<evidence type="ECO:0000259" key="10">
    <source>
        <dbReference type="Pfam" id="PF04083"/>
    </source>
</evidence>
<proteinExistence type="inferred from homology"/>
<evidence type="ECO:0000313" key="12">
    <source>
        <dbReference type="Proteomes" id="UP001153954"/>
    </source>
</evidence>
<dbReference type="SUPFAM" id="SSF53474">
    <property type="entry name" value="alpha/beta-Hydrolases"/>
    <property type="match status" value="1"/>
</dbReference>
<comment type="caution">
    <text evidence="11">The sequence shown here is derived from an EMBL/GenBank/DDBJ whole genome shotgun (WGS) entry which is preliminary data.</text>
</comment>
<feature type="active site" description="Charge relay system" evidence="8">
    <location>
        <position position="363"/>
    </location>
</feature>
<organism evidence="11 12">
    <name type="scientific">Euphydryas editha</name>
    <name type="common">Edith's checkerspot</name>
    <dbReference type="NCBI Taxonomy" id="104508"/>
    <lineage>
        <taxon>Eukaryota</taxon>
        <taxon>Metazoa</taxon>
        <taxon>Ecdysozoa</taxon>
        <taxon>Arthropoda</taxon>
        <taxon>Hexapoda</taxon>
        <taxon>Insecta</taxon>
        <taxon>Pterygota</taxon>
        <taxon>Neoptera</taxon>
        <taxon>Endopterygota</taxon>
        <taxon>Lepidoptera</taxon>
        <taxon>Glossata</taxon>
        <taxon>Ditrysia</taxon>
        <taxon>Papilionoidea</taxon>
        <taxon>Nymphalidae</taxon>
        <taxon>Nymphalinae</taxon>
        <taxon>Euphydryas</taxon>
    </lineage>
</organism>
<evidence type="ECO:0000256" key="6">
    <source>
        <dbReference type="ARBA" id="ARBA00023180"/>
    </source>
</evidence>